<comment type="caution">
    <text evidence="2">The sequence shown here is derived from an EMBL/GenBank/DDBJ whole genome shotgun (WGS) entry which is preliminary data.</text>
</comment>
<evidence type="ECO:0000313" key="3">
    <source>
        <dbReference type="Proteomes" id="UP001163056"/>
    </source>
</evidence>
<organism evidence="2 3">
    <name type="scientific">Providencia stuartii</name>
    <dbReference type="NCBI Taxonomy" id="588"/>
    <lineage>
        <taxon>Bacteria</taxon>
        <taxon>Pseudomonadati</taxon>
        <taxon>Pseudomonadota</taxon>
        <taxon>Gammaproteobacteria</taxon>
        <taxon>Enterobacterales</taxon>
        <taxon>Morganellaceae</taxon>
        <taxon>Providencia</taxon>
    </lineage>
</organism>
<gene>
    <name evidence="2" type="ORF">PZS58_14220</name>
</gene>
<feature type="signal peptide" evidence="1">
    <location>
        <begin position="1"/>
        <end position="21"/>
    </location>
</feature>
<feature type="chain" id="PRO_5042512210" evidence="1">
    <location>
        <begin position="22"/>
        <end position="236"/>
    </location>
</feature>
<dbReference type="EMBL" id="JAREJI010000009">
    <property type="protein sequence ID" value="MDE8770655.1"/>
    <property type="molecule type" value="Genomic_DNA"/>
</dbReference>
<evidence type="ECO:0000313" key="2">
    <source>
        <dbReference type="EMBL" id="MDE8770655.1"/>
    </source>
</evidence>
<dbReference type="RefSeq" id="WP_275205434.1">
    <property type="nucleotide sequence ID" value="NZ_CP196137.1"/>
</dbReference>
<dbReference type="AlphaFoldDB" id="A0AAJ1JMF5"/>
<name>A0AAJ1JMF5_PROST</name>
<accession>A0AAJ1JMF5</accession>
<keyword evidence="1" id="KW-0732">Signal</keyword>
<reference evidence="2 3" key="1">
    <citation type="submission" date="2023-03" db="EMBL/GenBank/DDBJ databases">
        <title>WGS of NDM-producing Providencia thailandensis from Ukrainian patients.</title>
        <authorList>
            <person name="Zabicka D."/>
            <person name="Izdebski R."/>
            <person name="Urbanowicz P."/>
            <person name="Biedrzycka M."/>
            <person name="Guzek A."/>
            <person name="Gniadkowski M."/>
        </authorList>
    </citation>
    <scope>NUCLEOTIDE SEQUENCE [LARGE SCALE GENOMIC DNA]</scope>
    <source>
        <strain evidence="2 3">8015-22</strain>
    </source>
</reference>
<evidence type="ECO:0000256" key="1">
    <source>
        <dbReference type="SAM" id="SignalP"/>
    </source>
</evidence>
<proteinExistence type="predicted"/>
<sequence>MKNTVKCLGVLPLLAAGLSYADTNANLKISGDIKPPTCMVNGEEQTNIIYDMGKLSVDVIPMSNRYIFPENSKIKNTVTVTCDAETYLLFMATDLYESLNLPSTPVSPDIAHKYFHINGGKPAALGGVSFLVKDAKVDNNSGYVRRLYNSIHSTAGLGQYVLTKGEYYGWSKANGESISKNEFMRSLIPGKVFSANFEQESMFINSRNDLAKANIELNDEVNYNAEAIITFNLGLS</sequence>
<protein>
    <submittedName>
        <fullName evidence="2">Type 1 fimbrial protein</fullName>
    </submittedName>
</protein>
<dbReference type="Proteomes" id="UP001163056">
    <property type="component" value="Unassembled WGS sequence"/>
</dbReference>